<evidence type="ECO:0000313" key="2">
    <source>
        <dbReference type="EMBL" id="MQL93540.1"/>
    </source>
</evidence>
<keyword evidence="3" id="KW-1185">Reference proteome</keyword>
<dbReference type="EMBL" id="NMUH01001573">
    <property type="protein sequence ID" value="MQL93540.1"/>
    <property type="molecule type" value="Genomic_DNA"/>
</dbReference>
<dbReference type="Proteomes" id="UP000652761">
    <property type="component" value="Unassembled WGS sequence"/>
</dbReference>
<accession>A0A843VIU1</accession>
<proteinExistence type="predicted"/>
<evidence type="ECO:0000256" key="1">
    <source>
        <dbReference type="SAM" id="MobiDB-lite"/>
    </source>
</evidence>
<organism evidence="2 3">
    <name type="scientific">Colocasia esculenta</name>
    <name type="common">Wild taro</name>
    <name type="synonym">Arum esculentum</name>
    <dbReference type="NCBI Taxonomy" id="4460"/>
    <lineage>
        <taxon>Eukaryota</taxon>
        <taxon>Viridiplantae</taxon>
        <taxon>Streptophyta</taxon>
        <taxon>Embryophyta</taxon>
        <taxon>Tracheophyta</taxon>
        <taxon>Spermatophyta</taxon>
        <taxon>Magnoliopsida</taxon>
        <taxon>Liliopsida</taxon>
        <taxon>Araceae</taxon>
        <taxon>Aroideae</taxon>
        <taxon>Colocasieae</taxon>
        <taxon>Colocasia</taxon>
    </lineage>
</organism>
<dbReference type="AlphaFoldDB" id="A0A843VIU1"/>
<sequence>MAACQRDAMASLAFNRDSRGGVSQQQRKHSGYSGFKSATLARRLAEKVPSHTLAESRRRRRSE</sequence>
<protein>
    <submittedName>
        <fullName evidence="2">Uncharacterized protein</fullName>
    </submittedName>
</protein>
<reference evidence="2" key="1">
    <citation type="submission" date="2017-07" db="EMBL/GenBank/DDBJ databases">
        <title>Taro Niue Genome Assembly and Annotation.</title>
        <authorList>
            <person name="Atibalentja N."/>
            <person name="Keating K."/>
            <person name="Fields C.J."/>
        </authorList>
    </citation>
    <scope>NUCLEOTIDE SEQUENCE</scope>
    <source>
        <strain evidence="2">Niue_2</strain>
        <tissue evidence="2">Leaf</tissue>
    </source>
</reference>
<comment type="caution">
    <text evidence="2">The sequence shown here is derived from an EMBL/GenBank/DDBJ whole genome shotgun (WGS) entry which is preliminary data.</text>
</comment>
<evidence type="ECO:0000313" key="3">
    <source>
        <dbReference type="Proteomes" id="UP000652761"/>
    </source>
</evidence>
<feature type="region of interest" description="Disordered" evidence="1">
    <location>
        <begin position="15"/>
        <end position="63"/>
    </location>
</feature>
<name>A0A843VIU1_COLES</name>
<gene>
    <name evidence="2" type="ORF">Taro_026186</name>
</gene>